<organism evidence="1 2">
    <name type="scientific">Trichonephila inaurata madagascariensis</name>
    <dbReference type="NCBI Taxonomy" id="2747483"/>
    <lineage>
        <taxon>Eukaryota</taxon>
        <taxon>Metazoa</taxon>
        <taxon>Ecdysozoa</taxon>
        <taxon>Arthropoda</taxon>
        <taxon>Chelicerata</taxon>
        <taxon>Arachnida</taxon>
        <taxon>Araneae</taxon>
        <taxon>Araneomorphae</taxon>
        <taxon>Entelegynae</taxon>
        <taxon>Araneoidea</taxon>
        <taxon>Nephilidae</taxon>
        <taxon>Trichonephila</taxon>
        <taxon>Trichonephila inaurata</taxon>
    </lineage>
</organism>
<protein>
    <submittedName>
        <fullName evidence="1">Uncharacterized protein</fullName>
    </submittedName>
</protein>
<proteinExistence type="predicted"/>
<sequence length="168" mass="18822">MIPPGRGVSPIVQFPRLSTRHWRAEPDSEEFIPSSSEAFMGGESGLQSACFACPDFHFRQSKGLSRELYHSVQNGTDLQNESYRSAEISVEKVHFSTQKGVLKDEKEELLPLNPFFTRGIQESIFPFPPPSGNSAGVARFRILQPLLTSRDENRVWNSSKKTVSFCGT</sequence>
<comment type="caution">
    <text evidence="1">The sequence shown here is derived from an EMBL/GenBank/DDBJ whole genome shotgun (WGS) entry which is preliminary data.</text>
</comment>
<reference evidence="1" key="1">
    <citation type="submission" date="2020-08" db="EMBL/GenBank/DDBJ databases">
        <title>Multicomponent nature underlies the extraordinary mechanical properties of spider dragline silk.</title>
        <authorList>
            <person name="Kono N."/>
            <person name="Nakamura H."/>
            <person name="Mori M."/>
            <person name="Yoshida Y."/>
            <person name="Ohtoshi R."/>
            <person name="Malay A.D."/>
            <person name="Moran D.A.P."/>
            <person name="Tomita M."/>
            <person name="Numata K."/>
            <person name="Arakawa K."/>
        </authorList>
    </citation>
    <scope>NUCLEOTIDE SEQUENCE</scope>
</reference>
<dbReference type="AlphaFoldDB" id="A0A8X6XKG8"/>
<keyword evidence="2" id="KW-1185">Reference proteome</keyword>
<accession>A0A8X6XKG8</accession>
<gene>
    <name evidence="1" type="ORF">TNIN_118651</name>
</gene>
<dbReference type="Proteomes" id="UP000886998">
    <property type="component" value="Unassembled WGS sequence"/>
</dbReference>
<evidence type="ECO:0000313" key="2">
    <source>
        <dbReference type="Proteomes" id="UP000886998"/>
    </source>
</evidence>
<dbReference type="EMBL" id="BMAV01010064">
    <property type="protein sequence ID" value="GFY54894.1"/>
    <property type="molecule type" value="Genomic_DNA"/>
</dbReference>
<evidence type="ECO:0000313" key="1">
    <source>
        <dbReference type="EMBL" id="GFY54894.1"/>
    </source>
</evidence>
<name>A0A8X6XKG8_9ARAC</name>